<proteinExistence type="predicted"/>
<dbReference type="Gene3D" id="1.10.357.10">
    <property type="entry name" value="Tetracycline Repressor, domain 2"/>
    <property type="match status" value="1"/>
</dbReference>
<dbReference type="PROSITE" id="PS50977">
    <property type="entry name" value="HTH_TETR_2"/>
    <property type="match status" value="1"/>
</dbReference>
<evidence type="ECO:0000259" key="4">
    <source>
        <dbReference type="PROSITE" id="PS50977"/>
    </source>
</evidence>
<dbReference type="InterPro" id="IPR050109">
    <property type="entry name" value="HTH-type_TetR-like_transc_reg"/>
</dbReference>
<sequence>MLTDAKSSRTKPAGEGGEAAPRRRRMVPADREQMIVAAARRYFADYGLTGSTTELAKRMGITQPLLYRYFPTKDALIARVFESLFPQDKSPEWERLLEDASIPMRERLKTFYKEFSHHVFTYEHVRLFLFSGLSKFEYNTRYYELLTKRLFHRIALGLRQHVAAGGSAGRAGPVSDAELELVQSLHAAIYHVGFRRWVHTPGLSGDIDGLIEFKVDCFLDGVAATMQHLPPE</sequence>
<dbReference type="GO" id="GO:0003700">
    <property type="term" value="F:DNA-binding transcription factor activity"/>
    <property type="evidence" value="ECO:0007669"/>
    <property type="project" value="TreeGrafter"/>
</dbReference>
<dbReference type="GO" id="GO:0000976">
    <property type="term" value="F:transcription cis-regulatory region binding"/>
    <property type="evidence" value="ECO:0007669"/>
    <property type="project" value="TreeGrafter"/>
</dbReference>
<dbReference type="Proteomes" id="UP000255207">
    <property type="component" value="Unassembled WGS sequence"/>
</dbReference>
<dbReference type="AlphaFoldDB" id="A0A370KZC9"/>
<evidence type="ECO:0000313" key="6">
    <source>
        <dbReference type="Proteomes" id="UP000255207"/>
    </source>
</evidence>
<dbReference type="InterPro" id="IPR009057">
    <property type="entry name" value="Homeodomain-like_sf"/>
</dbReference>
<evidence type="ECO:0000256" key="1">
    <source>
        <dbReference type="ARBA" id="ARBA00023125"/>
    </source>
</evidence>
<dbReference type="PANTHER" id="PTHR30055">
    <property type="entry name" value="HTH-TYPE TRANSCRIPTIONAL REGULATOR RUTR"/>
    <property type="match status" value="1"/>
</dbReference>
<dbReference type="EMBL" id="QQTP01000019">
    <property type="protein sequence ID" value="RDJ20353.1"/>
    <property type="molecule type" value="Genomic_DNA"/>
</dbReference>
<dbReference type="InterPro" id="IPR023772">
    <property type="entry name" value="DNA-bd_HTH_TetR-type_CS"/>
</dbReference>
<evidence type="ECO:0000256" key="2">
    <source>
        <dbReference type="PROSITE-ProRule" id="PRU00335"/>
    </source>
</evidence>
<dbReference type="PROSITE" id="PS01081">
    <property type="entry name" value="HTH_TETR_1"/>
    <property type="match status" value="1"/>
</dbReference>
<comment type="caution">
    <text evidence="5">The sequence shown here is derived from an EMBL/GenBank/DDBJ whole genome shotgun (WGS) entry which is preliminary data.</text>
</comment>
<reference evidence="6" key="1">
    <citation type="submission" date="2018-07" db="EMBL/GenBank/DDBJ databases">
        <authorList>
            <person name="Safronova V.I."/>
            <person name="Chirak E.R."/>
            <person name="Sazanova A.L."/>
        </authorList>
    </citation>
    <scope>NUCLEOTIDE SEQUENCE [LARGE SCALE GENOMIC DNA]</scope>
    <source>
        <strain evidence="6">RCAM04685</strain>
    </source>
</reference>
<evidence type="ECO:0000256" key="3">
    <source>
        <dbReference type="SAM" id="MobiDB-lite"/>
    </source>
</evidence>
<name>A0A370KZC9_9HYPH</name>
<dbReference type="RefSeq" id="WP_114831992.1">
    <property type="nucleotide sequence ID" value="NZ_QQTO01000020.1"/>
</dbReference>
<dbReference type="InterPro" id="IPR001647">
    <property type="entry name" value="HTH_TetR"/>
</dbReference>
<accession>A0A370KZC9</accession>
<dbReference type="PRINTS" id="PR00455">
    <property type="entry name" value="HTHTETR"/>
</dbReference>
<evidence type="ECO:0000313" key="5">
    <source>
        <dbReference type="EMBL" id="RDJ20353.1"/>
    </source>
</evidence>
<protein>
    <submittedName>
        <fullName evidence="5">TetR/AcrR family transcriptional regulator</fullName>
    </submittedName>
</protein>
<gene>
    <name evidence="5" type="ORF">DWE98_24760</name>
</gene>
<keyword evidence="6" id="KW-1185">Reference proteome</keyword>
<dbReference type="Pfam" id="PF00440">
    <property type="entry name" value="TetR_N"/>
    <property type="match status" value="1"/>
</dbReference>
<keyword evidence="1 2" id="KW-0238">DNA-binding</keyword>
<feature type="DNA-binding region" description="H-T-H motif" evidence="2">
    <location>
        <begin position="51"/>
        <end position="70"/>
    </location>
</feature>
<dbReference type="SUPFAM" id="SSF46689">
    <property type="entry name" value="Homeodomain-like"/>
    <property type="match status" value="1"/>
</dbReference>
<feature type="domain" description="HTH tetR-type" evidence="4">
    <location>
        <begin position="29"/>
        <end position="88"/>
    </location>
</feature>
<feature type="region of interest" description="Disordered" evidence="3">
    <location>
        <begin position="1"/>
        <end position="26"/>
    </location>
</feature>
<dbReference type="OrthoDB" id="7465645at2"/>
<organism evidence="5 6">
    <name type="scientific">Bosea caraganae</name>
    <dbReference type="NCBI Taxonomy" id="2763117"/>
    <lineage>
        <taxon>Bacteria</taxon>
        <taxon>Pseudomonadati</taxon>
        <taxon>Pseudomonadota</taxon>
        <taxon>Alphaproteobacteria</taxon>
        <taxon>Hyphomicrobiales</taxon>
        <taxon>Boseaceae</taxon>
        <taxon>Bosea</taxon>
    </lineage>
</organism>
<dbReference type="PANTHER" id="PTHR30055:SF181">
    <property type="entry name" value="BLR6905 PROTEIN"/>
    <property type="match status" value="1"/>
</dbReference>